<dbReference type="GO" id="GO:0005634">
    <property type="term" value="C:nucleus"/>
    <property type="evidence" value="ECO:0007669"/>
    <property type="project" value="TreeGrafter"/>
</dbReference>
<keyword evidence="3" id="KW-0418">Kinase</keyword>
<dbReference type="GO" id="GO:0004674">
    <property type="term" value="F:protein serine/threonine kinase activity"/>
    <property type="evidence" value="ECO:0007669"/>
    <property type="project" value="TreeGrafter"/>
</dbReference>
<name>A0A9P5PJI0_9AGAR</name>
<comment type="caution">
    <text evidence="3">The sequence shown here is derived from an EMBL/GenBank/DDBJ whole genome shotgun (WGS) entry which is preliminary data.</text>
</comment>
<dbReference type="PANTHER" id="PTHR44167:SF24">
    <property type="entry name" value="SERINE_THREONINE-PROTEIN KINASE CHK2"/>
    <property type="match status" value="1"/>
</dbReference>
<dbReference type="Gene3D" id="1.10.510.10">
    <property type="entry name" value="Transferase(Phosphotransferase) domain 1"/>
    <property type="match status" value="1"/>
</dbReference>
<proteinExistence type="predicted"/>
<dbReference type="GO" id="GO:0044773">
    <property type="term" value="P:mitotic DNA damage checkpoint signaling"/>
    <property type="evidence" value="ECO:0007669"/>
    <property type="project" value="TreeGrafter"/>
</dbReference>
<keyword evidence="3" id="KW-0808">Transferase</keyword>
<dbReference type="Pfam" id="PF00069">
    <property type="entry name" value="Pkinase"/>
    <property type="match status" value="1"/>
</dbReference>
<gene>
    <name evidence="3" type="ORF">BDP27DRAFT_1449567</name>
</gene>
<dbReference type="SMART" id="SM00220">
    <property type="entry name" value="S_TKc"/>
    <property type="match status" value="1"/>
</dbReference>
<keyword evidence="1" id="KW-1133">Transmembrane helix</keyword>
<dbReference type="AlphaFoldDB" id="A0A9P5PJI0"/>
<dbReference type="GO" id="GO:0005524">
    <property type="term" value="F:ATP binding"/>
    <property type="evidence" value="ECO:0007669"/>
    <property type="project" value="InterPro"/>
</dbReference>
<dbReference type="PANTHER" id="PTHR44167">
    <property type="entry name" value="OVARIAN-SPECIFIC SERINE/THREONINE-PROTEIN KINASE LOK-RELATED"/>
    <property type="match status" value="1"/>
</dbReference>
<evidence type="ECO:0000256" key="1">
    <source>
        <dbReference type="SAM" id="Phobius"/>
    </source>
</evidence>
<evidence type="ECO:0000313" key="3">
    <source>
        <dbReference type="EMBL" id="KAF9066681.1"/>
    </source>
</evidence>
<dbReference type="InterPro" id="IPR000719">
    <property type="entry name" value="Prot_kinase_dom"/>
</dbReference>
<dbReference type="Proteomes" id="UP000772434">
    <property type="component" value="Unassembled WGS sequence"/>
</dbReference>
<dbReference type="OrthoDB" id="5979581at2759"/>
<dbReference type="InterPro" id="IPR011009">
    <property type="entry name" value="Kinase-like_dom_sf"/>
</dbReference>
<keyword evidence="1" id="KW-0472">Membrane</keyword>
<feature type="domain" description="Protein kinase" evidence="2">
    <location>
        <begin position="1"/>
        <end position="200"/>
    </location>
</feature>
<dbReference type="SUPFAM" id="SSF56112">
    <property type="entry name" value="Protein kinase-like (PK-like)"/>
    <property type="match status" value="1"/>
</dbReference>
<evidence type="ECO:0000313" key="4">
    <source>
        <dbReference type="Proteomes" id="UP000772434"/>
    </source>
</evidence>
<dbReference type="GO" id="GO:0005737">
    <property type="term" value="C:cytoplasm"/>
    <property type="evidence" value="ECO:0007669"/>
    <property type="project" value="TreeGrafter"/>
</dbReference>
<keyword evidence="1" id="KW-0812">Transmembrane</keyword>
<feature type="transmembrane region" description="Helical" evidence="1">
    <location>
        <begin position="88"/>
        <end position="106"/>
    </location>
</feature>
<sequence>MKLQKPTTPLSMLQALIPLNTWSQILVPTRFLTHCFSSHSSLHVKIADFGEAFLWSPDHPEIHDSHCPNAYAAPEILFDRAASPASDIWAMGVIVFFVLTGGFFPFEGKQVAKMISLVGPLPSRWHEKWLLLMNPDDPFQDWKAPEHDENAKWLCDVGIVDEEAKADRDKAEKILRQMFQYKPEMRASAQEVAELLDDLMTGLDIETVALCLMTGLDIEKNRSYRGLAAPPRVRNQFCRGPVGLGFQFPGLQYLDIA</sequence>
<reference evidence="3" key="1">
    <citation type="submission" date="2020-11" db="EMBL/GenBank/DDBJ databases">
        <authorList>
            <consortium name="DOE Joint Genome Institute"/>
            <person name="Ahrendt S."/>
            <person name="Riley R."/>
            <person name="Andreopoulos W."/>
            <person name="Labutti K."/>
            <person name="Pangilinan J."/>
            <person name="Ruiz-Duenas F.J."/>
            <person name="Barrasa J.M."/>
            <person name="Sanchez-Garcia M."/>
            <person name="Camarero S."/>
            <person name="Miyauchi S."/>
            <person name="Serrano A."/>
            <person name="Linde D."/>
            <person name="Babiker R."/>
            <person name="Drula E."/>
            <person name="Ayuso-Fernandez I."/>
            <person name="Pacheco R."/>
            <person name="Padilla G."/>
            <person name="Ferreira P."/>
            <person name="Barriuso J."/>
            <person name="Kellner H."/>
            <person name="Castanera R."/>
            <person name="Alfaro M."/>
            <person name="Ramirez L."/>
            <person name="Pisabarro A.G."/>
            <person name="Kuo A."/>
            <person name="Tritt A."/>
            <person name="Lipzen A."/>
            <person name="He G."/>
            <person name="Yan M."/>
            <person name="Ng V."/>
            <person name="Cullen D."/>
            <person name="Martin F."/>
            <person name="Rosso M.-N."/>
            <person name="Henrissat B."/>
            <person name="Hibbett D."/>
            <person name="Martinez A.T."/>
            <person name="Grigoriev I.V."/>
        </authorList>
    </citation>
    <scope>NUCLEOTIDE SEQUENCE</scope>
    <source>
        <strain evidence="3">AH 40177</strain>
    </source>
</reference>
<organism evidence="3 4">
    <name type="scientific">Rhodocollybia butyracea</name>
    <dbReference type="NCBI Taxonomy" id="206335"/>
    <lineage>
        <taxon>Eukaryota</taxon>
        <taxon>Fungi</taxon>
        <taxon>Dikarya</taxon>
        <taxon>Basidiomycota</taxon>
        <taxon>Agaricomycotina</taxon>
        <taxon>Agaricomycetes</taxon>
        <taxon>Agaricomycetidae</taxon>
        <taxon>Agaricales</taxon>
        <taxon>Marasmiineae</taxon>
        <taxon>Omphalotaceae</taxon>
        <taxon>Rhodocollybia</taxon>
    </lineage>
</organism>
<protein>
    <submittedName>
        <fullName evidence="3">Kinase-like domain-containing protein</fullName>
    </submittedName>
</protein>
<accession>A0A9P5PJI0</accession>
<evidence type="ECO:0000259" key="2">
    <source>
        <dbReference type="PROSITE" id="PS50011"/>
    </source>
</evidence>
<keyword evidence="4" id="KW-1185">Reference proteome</keyword>
<dbReference type="PROSITE" id="PS50011">
    <property type="entry name" value="PROTEIN_KINASE_DOM"/>
    <property type="match status" value="1"/>
</dbReference>
<dbReference type="EMBL" id="JADNRY010000083">
    <property type="protein sequence ID" value="KAF9066681.1"/>
    <property type="molecule type" value="Genomic_DNA"/>
</dbReference>